<dbReference type="GO" id="GO:0016020">
    <property type="term" value="C:membrane"/>
    <property type="evidence" value="ECO:0007669"/>
    <property type="project" value="UniProtKB-SubCell"/>
</dbReference>
<evidence type="ECO:0000256" key="3">
    <source>
        <dbReference type="ARBA" id="ARBA00007282"/>
    </source>
</evidence>
<dbReference type="Pfam" id="PF13813">
    <property type="entry name" value="MBOAT_2"/>
    <property type="match status" value="1"/>
</dbReference>
<keyword evidence="11" id="KW-1185">Reference proteome</keyword>
<evidence type="ECO:0000313" key="11">
    <source>
        <dbReference type="Proteomes" id="UP000095751"/>
    </source>
</evidence>
<dbReference type="InParanoid" id="A0A1E7FME9"/>
<evidence type="ECO:0000256" key="2">
    <source>
        <dbReference type="ARBA" id="ARBA00005179"/>
    </source>
</evidence>
<feature type="transmembrane region" description="Helical" evidence="8">
    <location>
        <begin position="84"/>
        <end position="105"/>
    </location>
</feature>
<feature type="transmembrane region" description="Helical" evidence="8">
    <location>
        <begin position="112"/>
        <end position="131"/>
    </location>
</feature>
<evidence type="ECO:0000256" key="7">
    <source>
        <dbReference type="ARBA" id="ARBA00023136"/>
    </source>
</evidence>
<feature type="transmembrane region" description="Helical" evidence="8">
    <location>
        <begin position="42"/>
        <end position="64"/>
    </location>
</feature>
<feature type="transmembrane region" description="Helical" evidence="8">
    <location>
        <begin position="137"/>
        <end position="160"/>
    </location>
</feature>
<dbReference type="GO" id="GO:0006629">
    <property type="term" value="P:lipid metabolic process"/>
    <property type="evidence" value="ECO:0007669"/>
    <property type="project" value="InterPro"/>
</dbReference>
<dbReference type="Proteomes" id="UP000095751">
    <property type="component" value="Unassembled WGS sequence"/>
</dbReference>
<feature type="transmembrane region" description="Helical" evidence="8">
    <location>
        <begin position="306"/>
        <end position="328"/>
    </location>
</feature>
<gene>
    <name evidence="10" type="ORF">FRACYDRAFT_182183</name>
</gene>
<evidence type="ECO:0000256" key="5">
    <source>
        <dbReference type="ARBA" id="ARBA00022692"/>
    </source>
</evidence>
<feature type="domain" description="Wax synthase" evidence="9">
    <location>
        <begin position="266"/>
        <end position="327"/>
    </location>
</feature>
<keyword evidence="7 8" id="KW-0472">Membrane</keyword>
<dbReference type="AlphaFoldDB" id="A0A1E7FME9"/>
<sequence>MIPYFHHLENDDREPLFTFQIPGIIGIFGFTNLKIAFWIQCFVLLSIQSIFNVFVAVIVYKFIVLRPQQQKKQQHDNNTYYQPYLIGYGIICPILLLGPLYIVTYCVELKNVAFMVCLCGAIPNLLLLRVVEAMHGIIPPAFLIGGLERFILYYAATLQVKIDEKTNQPVPFTRTLMMMKIRSFLFVFIQTTLLYSLLQPFDYIIAPTTTIQRLNIIDLYYWGNIVNAFFMASLTSLLLEGGATGLGLIASFCTGLTMETFSDCPLTQSSSPSDFWGKRWNRPVASALRRGVFRPLRKDGGCSRQFAAIVAFVISGFIHEYFLLFFTHRKGIPNNTNNEPYKPQFGNQFLFFTWNAFVLVSERALLNTIMGGQLFQWMRCYVPKPIRTCLVLMTVLPIAHLFTDEYVSSCFYNDAAFGFPRIEYISVVASVKE</sequence>
<reference evidence="10 11" key="1">
    <citation type="submission" date="2016-09" db="EMBL/GenBank/DDBJ databases">
        <title>Extensive genetic diversity and differential bi-allelic expression allows diatom success in the polar Southern Ocean.</title>
        <authorList>
            <consortium name="DOE Joint Genome Institute"/>
            <person name="Mock T."/>
            <person name="Otillar R.P."/>
            <person name="Strauss J."/>
            <person name="Dupont C."/>
            <person name="Frickenhaus S."/>
            <person name="Maumus F."/>
            <person name="Mcmullan M."/>
            <person name="Sanges R."/>
            <person name="Schmutz J."/>
            <person name="Toseland A."/>
            <person name="Valas R."/>
            <person name="Veluchamy A."/>
            <person name="Ward B.J."/>
            <person name="Allen A."/>
            <person name="Barry K."/>
            <person name="Falciatore A."/>
            <person name="Ferrante M."/>
            <person name="Fortunato A.E."/>
            <person name="Gloeckner G."/>
            <person name="Gruber A."/>
            <person name="Hipkin R."/>
            <person name="Janech M."/>
            <person name="Kroth P."/>
            <person name="Leese F."/>
            <person name="Lindquist E."/>
            <person name="Lyon B.R."/>
            <person name="Martin J."/>
            <person name="Mayer C."/>
            <person name="Parker M."/>
            <person name="Quesneville H."/>
            <person name="Raymond J."/>
            <person name="Uhlig C."/>
            <person name="Valentin K.U."/>
            <person name="Worden A.Z."/>
            <person name="Armbrust E.V."/>
            <person name="Bowler C."/>
            <person name="Green B."/>
            <person name="Moulton V."/>
            <person name="Van Oosterhout C."/>
            <person name="Grigoriev I."/>
        </authorList>
    </citation>
    <scope>NUCLEOTIDE SEQUENCE [LARGE SCALE GENOMIC DNA]</scope>
    <source>
        <strain evidence="10 11">CCMP1102</strain>
    </source>
</reference>
<evidence type="ECO:0000256" key="4">
    <source>
        <dbReference type="ARBA" id="ARBA00022679"/>
    </source>
</evidence>
<comment type="subcellular location">
    <subcellularLocation>
        <location evidence="1">Membrane</location>
        <topology evidence="1">Multi-pass membrane protein</topology>
    </subcellularLocation>
</comment>
<feature type="transmembrane region" description="Helical" evidence="8">
    <location>
        <begin position="181"/>
        <end position="199"/>
    </location>
</feature>
<dbReference type="KEGG" id="fcy:FRACYDRAFT_182183"/>
<organism evidence="10 11">
    <name type="scientific">Fragilariopsis cylindrus CCMP1102</name>
    <dbReference type="NCBI Taxonomy" id="635003"/>
    <lineage>
        <taxon>Eukaryota</taxon>
        <taxon>Sar</taxon>
        <taxon>Stramenopiles</taxon>
        <taxon>Ochrophyta</taxon>
        <taxon>Bacillariophyta</taxon>
        <taxon>Bacillariophyceae</taxon>
        <taxon>Bacillariophycidae</taxon>
        <taxon>Bacillariales</taxon>
        <taxon>Bacillariaceae</taxon>
        <taxon>Fragilariopsis</taxon>
    </lineage>
</organism>
<dbReference type="PANTHER" id="PTHR31595">
    <property type="entry name" value="LONG-CHAIN-ALCOHOL O-FATTY-ACYLTRANSFERASE 3-RELATED"/>
    <property type="match status" value="1"/>
</dbReference>
<name>A0A1E7FME9_9STRA</name>
<comment type="similarity">
    <text evidence="3">Belongs to the wax synthase family.</text>
</comment>
<evidence type="ECO:0000313" key="10">
    <source>
        <dbReference type="EMBL" id="OEU19316.1"/>
    </source>
</evidence>
<dbReference type="EMBL" id="KV784355">
    <property type="protein sequence ID" value="OEU19316.1"/>
    <property type="molecule type" value="Genomic_DNA"/>
</dbReference>
<proteinExistence type="inferred from homology"/>
<feature type="transmembrane region" description="Helical" evidence="8">
    <location>
        <begin position="16"/>
        <end position="35"/>
    </location>
</feature>
<dbReference type="PANTHER" id="PTHR31595:SF57">
    <property type="entry name" value="OS04G0481900 PROTEIN"/>
    <property type="match status" value="1"/>
</dbReference>
<evidence type="ECO:0000256" key="8">
    <source>
        <dbReference type="SAM" id="Phobius"/>
    </source>
</evidence>
<protein>
    <recommendedName>
        <fullName evidence="9">Wax synthase domain-containing protein</fullName>
    </recommendedName>
</protein>
<keyword evidence="6 8" id="KW-1133">Transmembrane helix</keyword>
<dbReference type="GO" id="GO:0008374">
    <property type="term" value="F:O-acyltransferase activity"/>
    <property type="evidence" value="ECO:0007669"/>
    <property type="project" value="InterPro"/>
</dbReference>
<feature type="transmembrane region" description="Helical" evidence="8">
    <location>
        <begin position="219"/>
        <end position="239"/>
    </location>
</feature>
<keyword evidence="4" id="KW-0808">Transferase</keyword>
<dbReference type="OrthoDB" id="42845at2759"/>
<evidence type="ECO:0000256" key="1">
    <source>
        <dbReference type="ARBA" id="ARBA00004141"/>
    </source>
</evidence>
<evidence type="ECO:0000259" key="9">
    <source>
        <dbReference type="Pfam" id="PF13813"/>
    </source>
</evidence>
<evidence type="ECO:0000256" key="6">
    <source>
        <dbReference type="ARBA" id="ARBA00022989"/>
    </source>
</evidence>
<dbReference type="InterPro" id="IPR044851">
    <property type="entry name" value="Wax_synthase"/>
</dbReference>
<accession>A0A1E7FME9</accession>
<dbReference type="InterPro" id="IPR032805">
    <property type="entry name" value="Wax_synthase_dom"/>
</dbReference>
<keyword evidence="5 8" id="KW-0812">Transmembrane</keyword>
<comment type="pathway">
    <text evidence="2">Secondary metabolite biosynthesis.</text>
</comment>